<dbReference type="PANTHER" id="PTHR43593:SF1">
    <property type="entry name" value="INOSITOL 2-DEHYDROGENASE"/>
    <property type="match status" value="1"/>
</dbReference>
<dbReference type="InterPro" id="IPR050424">
    <property type="entry name" value="Gfo-Idh-MocA_inositol_DH"/>
</dbReference>
<gene>
    <name evidence="4" type="ORF">A7979_05090</name>
</gene>
<feature type="domain" description="Gfo/Idh/MocA-like oxidoreductase N-terminal" evidence="2">
    <location>
        <begin position="5"/>
        <end position="126"/>
    </location>
</feature>
<dbReference type="AlphaFoldDB" id="A0A1Y1RN03"/>
<comment type="caution">
    <text evidence="4">The sequence shown here is derived from an EMBL/GenBank/DDBJ whole genome shotgun (WGS) entry which is preliminary data.</text>
</comment>
<keyword evidence="1" id="KW-0520">NAD</keyword>
<dbReference type="Pfam" id="PF22725">
    <property type="entry name" value="GFO_IDH_MocA_C3"/>
    <property type="match status" value="1"/>
</dbReference>
<dbReference type="SUPFAM" id="SSF51735">
    <property type="entry name" value="NAD(P)-binding Rossmann-fold domains"/>
    <property type="match status" value="1"/>
</dbReference>
<evidence type="ECO:0000313" key="5">
    <source>
        <dbReference type="Proteomes" id="UP000192359"/>
    </source>
</evidence>
<proteinExistence type="predicted"/>
<keyword evidence="5" id="KW-1185">Reference proteome</keyword>
<organism evidence="4 5">
    <name type="scientific">Rothia nasimurium</name>
    <dbReference type="NCBI Taxonomy" id="85336"/>
    <lineage>
        <taxon>Bacteria</taxon>
        <taxon>Bacillati</taxon>
        <taxon>Actinomycetota</taxon>
        <taxon>Actinomycetes</taxon>
        <taxon>Micrococcales</taxon>
        <taxon>Micrococcaceae</taxon>
        <taxon>Rothia</taxon>
    </lineage>
</organism>
<sequence length="323" mass="34999">MTQELRIGVVGAGRMGYDHIKRIHSTINDAVVSAVIDIDEAKAEQAVEGIEGAKVFTDFETALDADAFDAVLIATPGFLHTPVLLPAIAKGLPILCEKPLTTDSASSWEIVQAEVAAGKRLVQVGFMRRFDSGYQKIRSLVESKEHGELLQLSCDHINPDVPESYTGRNLIDDTVVHEFDGIRYLTGEEIKNVQVRTGKNSKHVKGDLQDPAQVLIETESGVLVTVNTHVVAQYGYAVTTKAVFEDRHLTVGEEVCESFEPRFVDAYDAEIQAWVDAALVGEQVGPSAWDGYAAAACCEAGIRAIGSGSAEGVILERKPELYT</sequence>
<feature type="domain" description="GFO/IDH/MocA-like oxidoreductase" evidence="3">
    <location>
        <begin position="134"/>
        <end position="242"/>
    </location>
</feature>
<accession>A0A1Y1RN03</accession>
<dbReference type="OrthoDB" id="256869at2"/>
<evidence type="ECO:0000256" key="1">
    <source>
        <dbReference type="ARBA" id="ARBA00023027"/>
    </source>
</evidence>
<name>A0A1Y1RN03_9MICC</name>
<dbReference type="InterPro" id="IPR036291">
    <property type="entry name" value="NAD(P)-bd_dom_sf"/>
</dbReference>
<dbReference type="PANTHER" id="PTHR43593">
    <property type="match status" value="1"/>
</dbReference>
<reference evidence="4 5" key="1">
    <citation type="submission" date="2016-05" db="EMBL/GenBank/DDBJ databases">
        <title>Draft genome sequence of a porcine commensal Rothia nasimurium.</title>
        <authorList>
            <person name="Gaiser R.A."/>
            <person name="Van Baarlen P."/>
            <person name="Wells J.M."/>
        </authorList>
    </citation>
    <scope>NUCLEOTIDE SEQUENCE [LARGE SCALE GENOMIC DNA]</scope>
    <source>
        <strain evidence="4 5">PT-32</strain>
    </source>
</reference>
<dbReference type="Proteomes" id="UP000192359">
    <property type="component" value="Unassembled WGS sequence"/>
</dbReference>
<evidence type="ECO:0000259" key="2">
    <source>
        <dbReference type="Pfam" id="PF01408"/>
    </source>
</evidence>
<dbReference type="SUPFAM" id="SSF55347">
    <property type="entry name" value="Glyceraldehyde-3-phosphate dehydrogenase-like, C-terminal domain"/>
    <property type="match status" value="1"/>
</dbReference>
<protein>
    <submittedName>
        <fullName evidence="4">Inositol 2-dehydrogenase</fullName>
    </submittedName>
</protein>
<dbReference type="Pfam" id="PF01408">
    <property type="entry name" value="GFO_IDH_MocA"/>
    <property type="match status" value="1"/>
</dbReference>
<dbReference type="RefSeq" id="WP_083092447.1">
    <property type="nucleotide sequence ID" value="NZ_LXWF01000041.1"/>
</dbReference>
<dbReference type="Gene3D" id="3.40.50.720">
    <property type="entry name" value="NAD(P)-binding Rossmann-like Domain"/>
    <property type="match status" value="1"/>
</dbReference>
<dbReference type="InterPro" id="IPR055170">
    <property type="entry name" value="GFO_IDH_MocA-like_dom"/>
</dbReference>
<dbReference type="EMBL" id="LXWF01000041">
    <property type="protein sequence ID" value="ORC15991.1"/>
    <property type="molecule type" value="Genomic_DNA"/>
</dbReference>
<dbReference type="Gene3D" id="3.30.360.10">
    <property type="entry name" value="Dihydrodipicolinate Reductase, domain 2"/>
    <property type="match status" value="1"/>
</dbReference>
<dbReference type="InterPro" id="IPR000683">
    <property type="entry name" value="Gfo/Idh/MocA-like_OxRdtase_N"/>
</dbReference>
<evidence type="ECO:0000259" key="3">
    <source>
        <dbReference type="Pfam" id="PF22725"/>
    </source>
</evidence>
<evidence type="ECO:0000313" key="4">
    <source>
        <dbReference type="EMBL" id="ORC15991.1"/>
    </source>
</evidence>
<dbReference type="GO" id="GO:0000166">
    <property type="term" value="F:nucleotide binding"/>
    <property type="evidence" value="ECO:0007669"/>
    <property type="project" value="InterPro"/>
</dbReference>